<keyword evidence="2" id="KW-1185">Reference proteome</keyword>
<organism evidence="1 2">
    <name type="scientific">Pyropia yezoensis</name>
    <name type="common">Susabi-nori</name>
    <name type="synonym">Porphyra yezoensis</name>
    <dbReference type="NCBI Taxonomy" id="2788"/>
    <lineage>
        <taxon>Eukaryota</taxon>
        <taxon>Rhodophyta</taxon>
        <taxon>Bangiophyceae</taxon>
        <taxon>Bangiales</taxon>
        <taxon>Bangiaceae</taxon>
        <taxon>Pyropia</taxon>
    </lineage>
</organism>
<reference evidence="1" key="1">
    <citation type="submission" date="2019-11" db="EMBL/GenBank/DDBJ databases">
        <title>Nori genome reveals adaptations in red seaweeds to the harsh intertidal environment.</title>
        <authorList>
            <person name="Wang D."/>
            <person name="Mao Y."/>
        </authorList>
    </citation>
    <scope>NUCLEOTIDE SEQUENCE</scope>
    <source>
        <tissue evidence="1">Gametophyte</tissue>
    </source>
</reference>
<gene>
    <name evidence="1" type="ORF">I4F81_002884</name>
</gene>
<evidence type="ECO:0000313" key="1">
    <source>
        <dbReference type="EMBL" id="KAK1860295.1"/>
    </source>
</evidence>
<comment type="caution">
    <text evidence="1">The sequence shown here is derived from an EMBL/GenBank/DDBJ whole genome shotgun (WGS) entry which is preliminary data.</text>
</comment>
<accession>A0ACC3BQM4</accession>
<dbReference type="Proteomes" id="UP000798662">
    <property type="component" value="Chromosome 1"/>
</dbReference>
<protein>
    <submittedName>
        <fullName evidence="1">Uncharacterized protein</fullName>
    </submittedName>
</protein>
<name>A0ACC3BQM4_PYRYE</name>
<sequence>MMRLRHHHNGNISGGGGSKPLRLYLAPLRYARATSSLFRLDKGVDGGGSVPRGFAHLVFSAICLATLWSVASLTTRSLGFLRPREGAPWATARGVVSGGGSSSSGDATALWWWASPESSPVDVLGWGASFAPSVGTEALATSQLRDALQAQFSIPRPLLRRLRRAALEDLLLRLRGPAGAAKTAVVAMIGADFGSRLRALGLCLAFASETDRVLIVDWVRDGFFYPTFADMFASHAGFFVLEPEEEDVDPEAVVVADTGGRADIRAVDALGDGGGLTPADRTSGGSAASLAAAAAASVGVAQLAENGDDWAGLTVRTFDYAHGAPAETVDETAHLGHHVALVTGAGFFSSYASTTVAMALLRQSVVPTAAAAAAFHNLTGLVSARVDSPVAIGAVLHNAHDIPWAFVRSLTSTHQRELLQRLDSAAVANPDRKPRVLFMHVQFGLGNRLRSLGAGMAIAEATGRELVLIWERDVHLNAGFHDFFSNDILCVEKLRLTWPFDTRADTKLVDIHALTFMRKDRVDVLSAGAHVLDMDAVASQHLYIKTAYVVRTTLPLMQDGAQSKPYSPVCIAMRTLSPVLPVLRLVEANVANRLANTVGVHVRSRSLARDIVGLANPVAEYGSEKSMAVTDYWRNTTQLPAFVDKMRSFNDTSLRFYVAADDADVIGALATEFPGRILRTPRLCDDRGSVCMRYALADMILLSRTKLILGSYWSSFTEAAMRLGSQNVHLAGVDFGVRKDVALPGAIVDAMHPAAGASAGSKAVVAAVGAAAGGGTVSRSGAAPAHHDAAPAHHDTTPGHRHTTPAHHDTTPAHYDSTPAHLGAAPAHTAAAPAHPSAVAPHHSASTANHIAGADVVHAGSGPGSPKAAGGVSTHSETEKAGANRGVSAPG</sequence>
<evidence type="ECO:0000313" key="2">
    <source>
        <dbReference type="Proteomes" id="UP000798662"/>
    </source>
</evidence>
<dbReference type="EMBL" id="CM020618">
    <property type="protein sequence ID" value="KAK1860295.1"/>
    <property type="molecule type" value="Genomic_DNA"/>
</dbReference>
<proteinExistence type="predicted"/>